<feature type="region of interest" description="Disordered" evidence="1">
    <location>
        <begin position="23"/>
        <end position="46"/>
    </location>
</feature>
<evidence type="ECO:0000313" key="2">
    <source>
        <dbReference type="EMBL" id="PIC43128.1"/>
    </source>
</evidence>
<accession>A0A2G5UUC5</accession>
<organism evidence="2 3">
    <name type="scientific">Caenorhabditis nigoni</name>
    <dbReference type="NCBI Taxonomy" id="1611254"/>
    <lineage>
        <taxon>Eukaryota</taxon>
        <taxon>Metazoa</taxon>
        <taxon>Ecdysozoa</taxon>
        <taxon>Nematoda</taxon>
        <taxon>Chromadorea</taxon>
        <taxon>Rhabditida</taxon>
        <taxon>Rhabditina</taxon>
        <taxon>Rhabditomorpha</taxon>
        <taxon>Rhabditoidea</taxon>
        <taxon>Rhabditidae</taxon>
        <taxon>Peloderinae</taxon>
        <taxon>Caenorhabditis</taxon>
    </lineage>
</organism>
<dbReference type="EMBL" id="PDUG01000003">
    <property type="protein sequence ID" value="PIC43128.1"/>
    <property type="molecule type" value="Genomic_DNA"/>
</dbReference>
<keyword evidence="3" id="KW-1185">Reference proteome</keyword>
<feature type="compositionally biased region" description="Basic and acidic residues" evidence="1">
    <location>
        <begin position="23"/>
        <end position="34"/>
    </location>
</feature>
<evidence type="ECO:0000256" key="1">
    <source>
        <dbReference type="SAM" id="MobiDB-lite"/>
    </source>
</evidence>
<protein>
    <submittedName>
        <fullName evidence="2">Uncharacterized protein</fullName>
    </submittedName>
</protein>
<name>A0A2G5UUC5_9PELO</name>
<sequence length="125" mass="13597">MVCCESSVCSQTVVVVVETIADEHTSEQTGDARRSRQGAGGCKDDPELITVHSILSDTLKTPKSLKNTCSARRIGGRGTGSRSRSQTVVVVVAEPMVDEHDSKQMGDAWRSRQEETRMILQHPAT</sequence>
<evidence type="ECO:0000313" key="3">
    <source>
        <dbReference type="Proteomes" id="UP000230233"/>
    </source>
</evidence>
<dbReference type="Proteomes" id="UP000230233">
    <property type="component" value="Chromosome III"/>
</dbReference>
<proteinExistence type="predicted"/>
<gene>
    <name evidence="2" type="primary">Cnig_chr_III.g9994</name>
    <name evidence="2" type="ORF">B9Z55_009994</name>
</gene>
<dbReference type="AlphaFoldDB" id="A0A2G5UUC5"/>
<reference evidence="3" key="1">
    <citation type="submission" date="2017-10" db="EMBL/GenBank/DDBJ databases">
        <title>Rapid genome shrinkage in a self-fertile nematode reveals novel sperm competition proteins.</title>
        <authorList>
            <person name="Yin D."/>
            <person name="Schwarz E.M."/>
            <person name="Thomas C.G."/>
            <person name="Felde R.L."/>
            <person name="Korf I.F."/>
            <person name="Cutter A.D."/>
            <person name="Schartner C.M."/>
            <person name="Ralston E.J."/>
            <person name="Meyer B.J."/>
            <person name="Haag E.S."/>
        </authorList>
    </citation>
    <scope>NUCLEOTIDE SEQUENCE [LARGE SCALE GENOMIC DNA]</scope>
    <source>
        <strain evidence="3">JU1422</strain>
    </source>
</reference>
<comment type="caution">
    <text evidence="2">The sequence shown here is derived from an EMBL/GenBank/DDBJ whole genome shotgun (WGS) entry which is preliminary data.</text>
</comment>